<evidence type="ECO:0000313" key="8">
    <source>
        <dbReference type="EMBL" id="KAK4542846.1"/>
    </source>
</evidence>
<dbReference type="PANTHER" id="PTHR33048:SF167">
    <property type="entry name" value="INTEGRAL MEMBRANE PROTEIN"/>
    <property type="match status" value="1"/>
</dbReference>
<dbReference type="AlphaFoldDB" id="A0AAV9JCR6"/>
<comment type="similarity">
    <text evidence="5">Belongs to the SAT4 family.</text>
</comment>
<dbReference type="Pfam" id="PF20684">
    <property type="entry name" value="Fung_rhodopsin"/>
    <property type="match status" value="1"/>
</dbReference>
<sequence>MAQSHPRYTPLTDDAYCNASNAPAILGVTGAFCGVAFIAVILRLYVRASILNFVGADDYAMIAAMVMAIGSFVCFVFETKYGIGRHTRCISLEEEEMVLKWQFYQSLWVMLGVILVKISIAFFLMRLAPKTSWK</sequence>
<feature type="transmembrane region" description="Helical" evidence="6">
    <location>
        <begin position="24"/>
        <end position="46"/>
    </location>
</feature>
<feature type="non-terminal residue" evidence="8">
    <location>
        <position position="134"/>
    </location>
</feature>
<evidence type="ECO:0000256" key="3">
    <source>
        <dbReference type="ARBA" id="ARBA00022989"/>
    </source>
</evidence>
<keyword evidence="9" id="KW-1185">Reference proteome</keyword>
<proteinExistence type="inferred from homology"/>
<comment type="caution">
    <text evidence="8">The sequence shown here is derived from an EMBL/GenBank/DDBJ whole genome shotgun (WGS) entry which is preliminary data.</text>
</comment>
<evidence type="ECO:0000259" key="7">
    <source>
        <dbReference type="Pfam" id="PF20684"/>
    </source>
</evidence>
<dbReference type="InterPro" id="IPR049326">
    <property type="entry name" value="Rhodopsin_dom_fungi"/>
</dbReference>
<dbReference type="EMBL" id="JAVFHQ010000037">
    <property type="protein sequence ID" value="KAK4542846.1"/>
    <property type="molecule type" value="Genomic_DNA"/>
</dbReference>
<gene>
    <name evidence="8" type="ORF">LTR36_006035</name>
</gene>
<keyword evidence="3 6" id="KW-1133">Transmembrane helix</keyword>
<organism evidence="8 9">
    <name type="scientific">Oleoguttula mirabilis</name>
    <dbReference type="NCBI Taxonomy" id="1507867"/>
    <lineage>
        <taxon>Eukaryota</taxon>
        <taxon>Fungi</taxon>
        <taxon>Dikarya</taxon>
        <taxon>Ascomycota</taxon>
        <taxon>Pezizomycotina</taxon>
        <taxon>Dothideomycetes</taxon>
        <taxon>Dothideomycetidae</taxon>
        <taxon>Mycosphaerellales</taxon>
        <taxon>Teratosphaeriaceae</taxon>
        <taxon>Oleoguttula</taxon>
    </lineage>
</organism>
<evidence type="ECO:0000256" key="2">
    <source>
        <dbReference type="ARBA" id="ARBA00022692"/>
    </source>
</evidence>
<keyword evidence="2 6" id="KW-0812">Transmembrane</keyword>
<comment type="subcellular location">
    <subcellularLocation>
        <location evidence="1">Membrane</location>
        <topology evidence="1">Multi-pass membrane protein</topology>
    </subcellularLocation>
</comment>
<accession>A0AAV9JCR6</accession>
<feature type="domain" description="Rhodopsin" evidence="7">
    <location>
        <begin position="42"/>
        <end position="132"/>
    </location>
</feature>
<evidence type="ECO:0000256" key="1">
    <source>
        <dbReference type="ARBA" id="ARBA00004141"/>
    </source>
</evidence>
<name>A0AAV9JCR6_9PEZI</name>
<feature type="transmembrane region" description="Helical" evidence="6">
    <location>
        <begin position="58"/>
        <end position="83"/>
    </location>
</feature>
<evidence type="ECO:0000256" key="6">
    <source>
        <dbReference type="SAM" id="Phobius"/>
    </source>
</evidence>
<dbReference type="InterPro" id="IPR052337">
    <property type="entry name" value="SAT4-like"/>
</dbReference>
<evidence type="ECO:0000256" key="5">
    <source>
        <dbReference type="ARBA" id="ARBA00038359"/>
    </source>
</evidence>
<keyword evidence="4 6" id="KW-0472">Membrane</keyword>
<dbReference type="GO" id="GO:0016020">
    <property type="term" value="C:membrane"/>
    <property type="evidence" value="ECO:0007669"/>
    <property type="project" value="UniProtKB-SubCell"/>
</dbReference>
<evidence type="ECO:0000313" key="9">
    <source>
        <dbReference type="Proteomes" id="UP001324427"/>
    </source>
</evidence>
<feature type="transmembrane region" description="Helical" evidence="6">
    <location>
        <begin position="103"/>
        <end position="125"/>
    </location>
</feature>
<evidence type="ECO:0000256" key="4">
    <source>
        <dbReference type="ARBA" id="ARBA00023136"/>
    </source>
</evidence>
<dbReference type="PANTHER" id="PTHR33048">
    <property type="entry name" value="PTH11-LIKE INTEGRAL MEMBRANE PROTEIN (AFU_ORTHOLOGUE AFUA_5G11245)"/>
    <property type="match status" value="1"/>
</dbReference>
<protein>
    <recommendedName>
        <fullName evidence="7">Rhodopsin domain-containing protein</fullName>
    </recommendedName>
</protein>
<dbReference type="Proteomes" id="UP001324427">
    <property type="component" value="Unassembled WGS sequence"/>
</dbReference>
<reference evidence="8 9" key="1">
    <citation type="submission" date="2021-11" db="EMBL/GenBank/DDBJ databases">
        <title>Black yeast isolated from Biological Soil Crust.</title>
        <authorList>
            <person name="Kurbessoian T."/>
        </authorList>
    </citation>
    <scope>NUCLEOTIDE SEQUENCE [LARGE SCALE GENOMIC DNA]</scope>
    <source>
        <strain evidence="8 9">CCFEE 5522</strain>
    </source>
</reference>